<name>A0AAN7J333_QUERU</name>
<keyword evidence="2 10" id="KW-0812">Transmembrane</keyword>
<evidence type="ECO:0000259" key="11">
    <source>
        <dbReference type="Pfam" id="PF00931"/>
    </source>
</evidence>
<dbReference type="Pfam" id="PF00083">
    <property type="entry name" value="Sugar_tr"/>
    <property type="match status" value="1"/>
</dbReference>
<keyword evidence="9" id="KW-0175">Coiled coil</keyword>
<dbReference type="FunFam" id="1.10.10.10:FF:000322">
    <property type="entry name" value="Probable disease resistance protein At1g63360"/>
    <property type="match status" value="1"/>
</dbReference>
<evidence type="ECO:0000256" key="8">
    <source>
        <dbReference type="ARBA" id="ARBA00023136"/>
    </source>
</evidence>
<proteinExistence type="predicted"/>
<keyword evidence="7 10" id="KW-1133">Transmembrane helix</keyword>
<comment type="caution">
    <text evidence="15">The sequence shown here is derived from an EMBL/GenBank/DDBJ whole genome shotgun (WGS) entry which is preliminary data.</text>
</comment>
<dbReference type="Gene3D" id="3.40.50.300">
    <property type="entry name" value="P-loop containing nucleotide triphosphate hydrolases"/>
    <property type="match status" value="1"/>
</dbReference>
<organism evidence="15 16">
    <name type="scientific">Quercus rubra</name>
    <name type="common">Northern red oak</name>
    <name type="synonym">Quercus borealis</name>
    <dbReference type="NCBI Taxonomy" id="3512"/>
    <lineage>
        <taxon>Eukaryota</taxon>
        <taxon>Viridiplantae</taxon>
        <taxon>Streptophyta</taxon>
        <taxon>Embryophyta</taxon>
        <taxon>Tracheophyta</taxon>
        <taxon>Spermatophyta</taxon>
        <taxon>Magnoliopsida</taxon>
        <taxon>eudicotyledons</taxon>
        <taxon>Gunneridae</taxon>
        <taxon>Pentapetalae</taxon>
        <taxon>rosids</taxon>
        <taxon>fabids</taxon>
        <taxon>Fagales</taxon>
        <taxon>Fagaceae</taxon>
        <taxon>Quercus</taxon>
    </lineage>
</organism>
<dbReference type="InterPro" id="IPR032675">
    <property type="entry name" value="LRR_dom_sf"/>
</dbReference>
<protein>
    <submittedName>
        <fullName evidence="15">Uncharacterized protein</fullName>
    </submittedName>
</protein>
<feature type="transmembrane region" description="Helical" evidence="10">
    <location>
        <begin position="1320"/>
        <end position="1340"/>
    </location>
</feature>
<dbReference type="Pfam" id="PF18052">
    <property type="entry name" value="Rx_N"/>
    <property type="match status" value="1"/>
</dbReference>
<evidence type="ECO:0000313" key="15">
    <source>
        <dbReference type="EMBL" id="KAK4596066.1"/>
    </source>
</evidence>
<comment type="subcellular location">
    <subcellularLocation>
        <location evidence="1">Membrane</location>
    </subcellularLocation>
</comment>
<dbReference type="Gene3D" id="1.20.5.4130">
    <property type="match status" value="1"/>
</dbReference>
<dbReference type="Pfam" id="PF23559">
    <property type="entry name" value="WHD_DRP"/>
    <property type="match status" value="1"/>
</dbReference>
<dbReference type="InterPro" id="IPR027417">
    <property type="entry name" value="P-loop_NTPase"/>
</dbReference>
<dbReference type="PRINTS" id="PR00364">
    <property type="entry name" value="DISEASERSIST"/>
</dbReference>
<accession>A0AAN7J333</accession>
<dbReference type="InterPro" id="IPR005828">
    <property type="entry name" value="MFS_sugar_transport-like"/>
</dbReference>
<evidence type="ECO:0000256" key="2">
    <source>
        <dbReference type="ARBA" id="ARBA00022692"/>
    </source>
</evidence>
<sequence>MSSEAPSDQSCVRDGVGYDEMYSSGQDDPAPPMMNEICHPTHLLRRGMRMWMWTAGLRFPLSALHRRLLQYLGLAITQVSSNAWRVFLGMEVLYGVLSNRPHRMTVEEFFHCYRPSEIVQSRGMLVVVVVVVMVVGCGLVEVVNGGLKGWLFQTEKEMVVMAVEDCGGCRGRLWAVVVVVFPSMAEGLVTDVIKQLVSVAALESEQEIRLVVGVDEEVEKLKCNLQTVTAVLNDAEKRQVTEETVKLWLKKLKDACYNMNDVIDEWNTAMIKSTIKKEEENVDNAHPVMKKKVRSFIIPSPSCCFHEVDKLVMRHDIAHKIKDLNRKLDEIVKEKDRYQFKLTNDPAPEVVNRPTTTSFVDVSEIFGRENVKNNLVSFLLGRGGEEERRPRVISLVGMGGLGKTTLAQLAYNDPKVQDHFEIKVWVCVSDPFDKCKVAKEILESIEGQSPKLTTLQSLLDRIRANIANKKFFLVLDDVWTEDYTMWDQFKVAFQCVALSSKIIVTTRKSRVAEMMGSVSMINLSELSNLDCWLIFSKIAFLDKEPEQCEQLEDIGRQIAKRCRGLPLAAKTLGSLMRFKKSREEWKTVLNSNLWELEDVEKGLFASLLLSYYDLSSPLKQCFSYCAILPKGYIFSSDDLLFMWMAQGYIPSKSNMEMEVIGREYFENLFIRSFFQAFKEYPNDDKIRKCKMHDMVHDFAQLMSKNECFTINSDIELDSAKKEDIELGLDFKNARHLWLEISSEAQFSVSNNSAKNIRTLILVNRNDYNLSNLFHHFRCLRTLTLDGMLKELPDAMENFIHLRYLNLVNYCGFGLPETICNLCNLQILKIMIRDARFNKLPQGMSKLINLRHFILDHPFGVDFPRGIGRLISLRTLSHFYISSGDDSKGCKLGELKNLNHLQGTLRIIGLGNEEDISGAKNAQLKKKIGLHTLSLWFVGWDFEDTRRESDALVLNALESPPDLEYLSIENYQATTMSLNWTMSLTKLKMLDIRYTFLEHMPPLGKLPFLKSLHIKVAKYLKKVGNEFLGIESGKKKDNIIVFPNLKALTFDDLREWEEWIGIGAEEDEEDCIITIMPHLQQLEIWSCPKLKSLPNFLHTTPLQNLGIYGCPIVKERCEGGIGEDWHKISHVPNINFDIKHAFLKWEKRKLAQDFPDLTNELVWVRLIKLMPKQVILNGVQAGAIPSLLQLVGLFFVPESPRNLDIYWLKELTPILVLIGILANCVTYSLGMGGLPCDIMSELILCSGLSLMFFIGNAVNWHTLALIGATPSLLQLVGLFFVPKSPRWLVELGLMALQQFGGATTIAYYASSIFIDAGFSSSIGTISMAIIQIPATALSVVLTDKSGRWPLLMVSAAGMCLSSFLVGLAFFFQDLHWLKEQDLHWLKDLGVDWDPGPVVIGNSWLRFQEARSNITANFYIGNANWFIGNYKLPKEVADCVTYSLGMGGLPCVIMSEIFPINVKGTGGSLVT</sequence>
<gene>
    <name evidence="15" type="ORF">RGQ29_014231</name>
</gene>
<keyword evidence="16" id="KW-1185">Reference proteome</keyword>
<keyword evidence="3" id="KW-0677">Repeat</keyword>
<feature type="transmembrane region" description="Helical" evidence="10">
    <location>
        <begin position="1210"/>
        <end position="1229"/>
    </location>
</feature>
<dbReference type="GO" id="GO:0043531">
    <property type="term" value="F:ADP binding"/>
    <property type="evidence" value="ECO:0007669"/>
    <property type="project" value="InterPro"/>
</dbReference>
<dbReference type="Gene3D" id="1.10.8.430">
    <property type="entry name" value="Helical domain of apoptotic protease-activating factors"/>
    <property type="match status" value="1"/>
</dbReference>
<feature type="domain" description="Disease resistance protein winged helix" evidence="13">
    <location>
        <begin position="627"/>
        <end position="699"/>
    </location>
</feature>
<evidence type="ECO:0000256" key="6">
    <source>
        <dbReference type="ARBA" id="ARBA00022840"/>
    </source>
</evidence>
<dbReference type="PANTHER" id="PTHR36766:SF45">
    <property type="entry name" value="NB-ARC DOMAIN-CONTAINING PROTEIN"/>
    <property type="match status" value="1"/>
</dbReference>
<dbReference type="InterPro" id="IPR058922">
    <property type="entry name" value="WHD_DRP"/>
</dbReference>
<evidence type="ECO:0000256" key="9">
    <source>
        <dbReference type="SAM" id="Coils"/>
    </source>
</evidence>
<evidence type="ECO:0000259" key="14">
    <source>
        <dbReference type="Pfam" id="PF23598"/>
    </source>
</evidence>
<dbReference type="Gene3D" id="3.80.10.10">
    <property type="entry name" value="Ribonuclease Inhibitor"/>
    <property type="match status" value="1"/>
</dbReference>
<dbReference type="PANTHER" id="PTHR36766">
    <property type="entry name" value="PLANT BROAD-SPECTRUM MILDEW RESISTANCE PROTEIN RPW8"/>
    <property type="match status" value="1"/>
</dbReference>
<dbReference type="InterPro" id="IPR042197">
    <property type="entry name" value="Apaf_helical"/>
</dbReference>
<evidence type="ECO:0000256" key="1">
    <source>
        <dbReference type="ARBA" id="ARBA00004370"/>
    </source>
</evidence>
<evidence type="ECO:0000256" key="4">
    <source>
        <dbReference type="ARBA" id="ARBA00022741"/>
    </source>
</evidence>
<reference evidence="15 16" key="1">
    <citation type="journal article" date="2023" name="G3 (Bethesda)">
        <title>A haplotype-resolved chromosome-scale genome for Quercus rubra L. provides insights into the genetics of adaptive traits for red oak species.</title>
        <authorList>
            <person name="Kapoor B."/>
            <person name="Jenkins J."/>
            <person name="Schmutz J."/>
            <person name="Zhebentyayeva T."/>
            <person name="Kuelheim C."/>
            <person name="Coggeshall M."/>
            <person name="Heim C."/>
            <person name="Lasky J.R."/>
            <person name="Leites L."/>
            <person name="Islam-Faridi N."/>
            <person name="Romero-Severson J."/>
            <person name="DeLeo V.L."/>
            <person name="Lucas S.M."/>
            <person name="Lazic D."/>
            <person name="Gailing O."/>
            <person name="Carlson J."/>
            <person name="Staton M."/>
        </authorList>
    </citation>
    <scope>NUCLEOTIDE SEQUENCE [LARGE SCALE GENOMIC DNA]</scope>
    <source>
        <strain evidence="15">Pseudo-F2</strain>
    </source>
</reference>
<feature type="transmembrane region" description="Helical" evidence="10">
    <location>
        <begin position="1173"/>
        <end position="1195"/>
    </location>
</feature>
<feature type="domain" description="Disease resistance N-terminal" evidence="12">
    <location>
        <begin position="196"/>
        <end position="274"/>
    </location>
</feature>
<dbReference type="EMBL" id="JAXUIC010000003">
    <property type="protein sequence ID" value="KAK4596066.1"/>
    <property type="molecule type" value="Genomic_DNA"/>
</dbReference>
<evidence type="ECO:0000256" key="10">
    <source>
        <dbReference type="SAM" id="Phobius"/>
    </source>
</evidence>
<evidence type="ECO:0000259" key="13">
    <source>
        <dbReference type="Pfam" id="PF23559"/>
    </source>
</evidence>
<dbReference type="InterPro" id="IPR002182">
    <property type="entry name" value="NB-ARC"/>
</dbReference>
<keyword evidence="6" id="KW-0067">ATP-binding</keyword>
<dbReference type="Pfam" id="PF23598">
    <property type="entry name" value="LRR_14"/>
    <property type="match status" value="1"/>
</dbReference>
<dbReference type="InterPro" id="IPR055414">
    <property type="entry name" value="LRR_R13L4/SHOC2-like"/>
</dbReference>
<dbReference type="InterPro" id="IPR038005">
    <property type="entry name" value="RX-like_CC"/>
</dbReference>
<dbReference type="InterPro" id="IPR036259">
    <property type="entry name" value="MFS_trans_sf"/>
</dbReference>
<feature type="transmembrane region" description="Helical" evidence="10">
    <location>
        <begin position="1347"/>
        <end position="1370"/>
    </location>
</feature>
<evidence type="ECO:0000256" key="7">
    <source>
        <dbReference type="ARBA" id="ARBA00022989"/>
    </source>
</evidence>
<dbReference type="CDD" id="cd14798">
    <property type="entry name" value="RX-CC_like"/>
    <property type="match status" value="1"/>
</dbReference>
<feature type="domain" description="Disease resistance R13L4/SHOC-2-like LRR" evidence="14">
    <location>
        <begin position="756"/>
        <end position="1059"/>
    </location>
</feature>
<dbReference type="Gene3D" id="1.10.10.10">
    <property type="entry name" value="Winged helix-like DNA-binding domain superfamily/Winged helix DNA-binding domain"/>
    <property type="match status" value="1"/>
</dbReference>
<feature type="transmembrane region" description="Helical" evidence="10">
    <location>
        <begin position="1263"/>
        <end position="1280"/>
    </location>
</feature>
<dbReference type="InterPro" id="IPR036388">
    <property type="entry name" value="WH-like_DNA-bd_sf"/>
</dbReference>
<dbReference type="Pfam" id="PF00931">
    <property type="entry name" value="NB-ARC"/>
    <property type="match status" value="1"/>
</dbReference>
<feature type="domain" description="NB-ARC" evidence="11">
    <location>
        <begin position="387"/>
        <end position="541"/>
    </location>
</feature>
<dbReference type="GO" id="GO:0051707">
    <property type="term" value="P:response to other organism"/>
    <property type="evidence" value="ECO:0007669"/>
    <property type="project" value="UniProtKB-ARBA"/>
</dbReference>
<dbReference type="Proteomes" id="UP001324115">
    <property type="component" value="Unassembled WGS sequence"/>
</dbReference>
<dbReference type="GO" id="GO:0016020">
    <property type="term" value="C:membrane"/>
    <property type="evidence" value="ECO:0007669"/>
    <property type="project" value="UniProtKB-SubCell"/>
</dbReference>
<dbReference type="GO" id="GO:0006952">
    <property type="term" value="P:defense response"/>
    <property type="evidence" value="ECO:0007669"/>
    <property type="project" value="UniProtKB-KW"/>
</dbReference>
<feature type="coiled-coil region" evidence="9">
    <location>
        <begin position="314"/>
        <end position="341"/>
    </location>
</feature>
<evidence type="ECO:0000256" key="3">
    <source>
        <dbReference type="ARBA" id="ARBA00022737"/>
    </source>
</evidence>
<keyword evidence="8 10" id="KW-0472">Membrane</keyword>
<feature type="transmembrane region" description="Helical" evidence="10">
    <location>
        <begin position="123"/>
        <end position="143"/>
    </location>
</feature>
<dbReference type="SUPFAM" id="SSF52058">
    <property type="entry name" value="L domain-like"/>
    <property type="match status" value="1"/>
</dbReference>
<evidence type="ECO:0000256" key="5">
    <source>
        <dbReference type="ARBA" id="ARBA00022821"/>
    </source>
</evidence>
<dbReference type="GO" id="GO:0022857">
    <property type="term" value="F:transmembrane transporter activity"/>
    <property type="evidence" value="ECO:0007669"/>
    <property type="project" value="InterPro"/>
</dbReference>
<dbReference type="GO" id="GO:0005524">
    <property type="term" value="F:ATP binding"/>
    <property type="evidence" value="ECO:0007669"/>
    <property type="project" value="UniProtKB-KW"/>
</dbReference>
<dbReference type="SUPFAM" id="SSF52540">
    <property type="entry name" value="P-loop containing nucleoside triphosphate hydrolases"/>
    <property type="match status" value="1"/>
</dbReference>
<keyword evidence="4" id="KW-0547">Nucleotide-binding</keyword>
<dbReference type="InterPro" id="IPR041118">
    <property type="entry name" value="Rx_N"/>
</dbReference>
<dbReference type="FunFam" id="3.40.50.300:FF:001091">
    <property type="entry name" value="Probable disease resistance protein At1g61300"/>
    <property type="match status" value="1"/>
</dbReference>
<evidence type="ECO:0000313" key="16">
    <source>
        <dbReference type="Proteomes" id="UP001324115"/>
    </source>
</evidence>
<evidence type="ECO:0000259" key="12">
    <source>
        <dbReference type="Pfam" id="PF18052"/>
    </source>
</evidence>
<keyword evidence="5" id="KW-0611">Plant defense</keyword>
<feature type="transmembrane region" description="Helical" evidence="10">
    <location>
        <begin position="1287"/>
        <end position="1308"/>
    </location>
</feature>
<dbReference type="SUPFAM" id="SSF103473">
    <property type="entry name" value="MFS general substrate transporter"/>
    <property type="match status" value="1"/>
</dbReference>
<dbReference type="Gene3D" id="1.20.1250.20">
    <property type="entry name" value="MFS general substrate transporter like domains"/>
    <property type="match status" value="2"/>
</dbReference>